<evidence type="ECO:0000256" key="3">
    <source>
        <dbReference type="ARBA" id="ARBA00009466"/>
    </source>
</evidence>
<evidence type="ECO:0000256" key="6">
    <source>
        <dbReference type="ARBA" id="ARBA00022927"/>
    </source>
</evidence>
<evidence type="ECO:0000256" key="1">
    <source>
        <dbReference type="ARBA" id="ARBA00004123"/>
    </source>
</evidence>
<dbReference type="FunFam" id="1.25.10.10:FF:000158">
    <property type="entry name" value="ARM repeat superfamily protein"/>
    <property type="match status" value="1"/>
</dbReference>
<dbReference type="OrthoDB" id="244158at2759"/>
<evidence type="ECO:0000256" key="7">
    <source>
        <dbReference type="ARBA" id="ARBA00023242"/>
    </source>
</evidence>
<dbReference type="STRING" id="3055.A0A2K3E484"/>
<evidence type="ECO:0008006" key="11">
    <source>
        <dbReference type="Google" id="ProtNLM"/>
    </source>
</evidence>
<dbReference type="RefSeq" id="XP_042927861.1">
    <property type="nucleotide sequence ID" value="XM_043060093.1"/>
</dbReference>
<evidence type="ECO:0000256" key="8">
    <source>
        <dbReference type="SAM" id="MobiDB-lite"/>
    </source>
</evidence>
<dbReference type="Gene3D" id="1.25.10.10">
    <property type="entry name" value="Leucine-rich Repeat Variant"/>
    <property type="match status" value="1"/>
</dbReference>
<dbReference type="ExpressionAtlas" id="A0A2K3E484">
    <property type="expression patterns" value="baseline"/>
</dbReference>
<dbReference type="GO" id="GO:0005049">
    <property type="term" value="F:nuclear export signal receptor activity"/>
    <property type="evidence" value="ECO:0007669"/>
    <property type="project" value="InterPro"/>
</dbReference>
<protein>
    <recommendedName>
        <fullName evidence="11">Exportin-T</fullName>
    </recommendedName>
</protein>
<dbReference type="InterPro" id="IPR044189">
    <property type="entry name" value="XPO4/7-like"/>
</dbReference>
<dbReference type="AlphaFoldDB" id="A0A2K3E484"/>
<dbReference type="PANTHER" id="PTHR12596">
    <property type="entry name" value="EXPORTIN 4,7-RELATED"/>
    <property type="match status" value="1"/>
</dbReference>
<dbReference type="InParanoid" id="A0A2K3E484"/>
<dbReference type="GO" id="GO:0005634">
    <property type="term" value="C:nucleus"/>
    <property type="evidence" value="ECO:0007669"/>
    <property type="project" value="UniProtKB-SubCell"/>
</dbReference>
<evidence type="ECO:0000256" key="5">
    <source>
        <dbReference type="ARBA" id="ARBA00022490"/>
    </source>
</evidence>
<evidence type="ECO:0000313" key="9">
    <source>
        <dbReference type="EMBL" id="PNW87605.1"/>
    </source>
</evidence>
<dbReference type="InterPro" id="IPR011989">
    <property type="entry name" value="ARM-like"/>
</dbReference>
<evidence type="ECO:0000256" key="2">
    <source>
        <dbReference type="ARBA" id="ARBA00004496"/>
    </source>
</evidence>
<keyword evidence="10" id="KW-1185">Reference proteome</keyword>
<reference evidence="9 10" key="1">
    <citation type="journal article" date="2007" name="Science">
        <title>The Chlamydomonas genome reveals the evolution of key animal and plant functions.</title>
        <authorList>
            <person name="Merchant S.S."/>
            <person name="Prochnik S.E."/>
            <person name="Vallon O."/>
            <person name="Harris E.H."/>
            <person name="Karpowicz S.J."/>
            <person name="Witman G.B."/>
            <person name="Terry A."/>
            <person name="Salamov A."/>
            <person name="Fritz-Laylin L.K."/>
            <person name="Marechal-Drouard L."/>
            <person name="Marshall W.F."/>
            <person name="Qu L.H."/>
            <person name="Nelson D.R."/>
            <person name="Sanderfoot A.A."/>
            <person name="Spalding M.H."/>
            <person name="Kapitonov V.V."/>
            <person name="Ren Q."/>
            <person name="Ferris P."/>
            <person name="Lindquist E."/>
            <person name="Shapiro H."/>
            <person name="Lucas S.M."/>
            <person name="Grimwood J."/>
            <person name="Schmutz J."/>
            <person name="Cardol P."/>
            <person name="Cerutti H."/>
            <person name="Chanfreau G."/>
            <person name="Chen C.L."/>
            <person name="Cognat V."/>
            <person name="Croft M.T."/>
            <person name="Dent R."/>
            <person name="Dutcher S."/>
            <person name="Fernandez E."/>
            <person name="Fukuzawa H."/>
            <person name="Gonzalez-Ballester D."/>
            <person name="Gonzalez-Halphen D."/>
            <person name="Hallmann A."/>
            <person name="Hanikenne M."/>
            <person name="Hippler M."/>
            <person name="Inwood W."/>
            <person name="Jabbari K."/>
            <person name="Kalanon M."/>
            <person name="Kuras R."/>
            <person name="Lefebvre P.A."/>
            <person name="Lemaire S.D."/>
            <person name="Lobanov A.V."/>
            <person name="Lohr M."/>
            <person name="Manuell A."/>
            <person name="Meier I."/>
            <person name="Mets L."/>
            <person name="Mittag M."/>
            <person name="Mittelmeier T."/>
            <person name="Moroney J.V."/>
            <person name="Moseley J."/>
            <person name="Napoli C."/>
            <person name="Nedelcu A.M."/>
            <person name="Niyogi K."/>
            <person name="Novoselov S.V."/>
            <person name="Paulsen I.T."/>
            <person name="Pazour G."/>
            <person name="Purton S."/>
            <person name="Ral J.P."/>
            <person name="Riano-Pachon D.M."/>
            <person name="Riekhof W."/>
            <person name="Rymarquis L."/>
            <person name="Schroda M."/>
            <person name="Stern D."/>
            <person name="Umen J."/>
            <person name="Willows R."/>
            <person name="Wilson N."/>
            <person name="Zimmer S.L."/>
            <person name="Allmer J."/>
            <person name="Balk J."/>
            <person name="Bisova K."/>
            <person name="Chen C.J."/>
            <person name="Elias M."/>
            <person name="Gendler K."/>
            <person name="Hauser C."/>
            <person name="Lamb M.R."/>
            <person name="Ledford H."/>
            <person name="Long J.C."/>
            <person name="Minagawa J."/>
            <person name="Page M.D."/>
            <person name="Pan J."/>
            <person name="Pootakham W."/>
            <person name="Roje S."/>
            <person name="Rose A."/>
            <person name="Stahlberg E."/>
            <person name="Terauchi A.M."/>
            <person name="Yang P."/>
            <person name="Ball S."/>
            <person name="Bowler C."/>
            <person name="Dieckmann C.L."/>
            <person name="Gladyshev V.N."/>
            <person name="Green P."/>
            <person name="Jorgensen R."/>
            <person name="Mayfield S."/>
            <person name="Mueller-Roeber B."/>
            <person name="Rajamani S."/>
            <person name="Sayre R.T."/>
            <person name="Brokstein P."/>
            <person name="Dubchak I."/>
            <person name="Goodstein D."/>
            <person name="Hornick L."/>
            <person name="Huang Y.W."/>
            <person name="Jhaveri J."/>
            <person name="Luo Y."/>
            <person name="Martinez D."/>
            <person name="Ngau W.C."/>
            <person name="Otillar B."/>
            <person name="Poliakov A."/>
            <person name="Porter A."/>
            <person name="Szajkowski L."/>
            <person name="Werner G."/>
            <person name="Zhou K."/>
            <person name="Grigoriev I.V."/>
            <person name="Rokhsar D.S."/>
            <person name="Grossman A.R."/>
        </authorList>
    </citation>
    <scope>NUCLEOTIDE SEQUENCE [LARGE SCALE GENOMIC DNA]</scope>
    <source>
        <strain evidence="10">CC-503</strain>
    </source>
</reference>
<sequence>MLRTRRMAWADTPPLTTPLLKFVAEFCFNKSQRLTFDSSSPNGILLFREVSKVVVTYANAVLAMAPPPQQSGQGGGSGTGQGGGGAGAGGGGGGGSAVYDTRYKGIWVCLLALARALSGNYVNFGVFELYGDPALKDALDAALRMVLSVPLADLLAFRKLAKAYFALMEVLAAGHTGVLAAQDSRTFGFIMSSLEAGLKSLDVSISSSCASAVDNLASFYWRHVGAVAAGQPDTVCVGLGGPGSGPPHGAAQMAAHISSAPGLFPELLRSLFEVVLFEEASNQWSLSRPMLALVLICGHHYNEIKAGLIASQPPERQSALSACLGKLMVDVAPNLDPKNKDRFTQNLTVLRHEYRSKN</sequence>
<evidence type="ECO:0000256" key="4">
    <source>
        <dbReference type="ARBA" id="ARBA00022448"/>
    </source>
</evidence>
<dbReference type="GO" id="GO:0005737">
    <property type="term" value="C:cytoplasm"/>
    <property type="evidence" value="ECO:0007669"/>
    <property type="project" value="UniProtKB-SubCell"/>
</dbReference>
<dbReference type="KEGG" id="cre:CHLRE_02g141506v5"/>
<comment type="similarity">
    <text evidence="3">Belongs to the exportin family.</text>
</comment>
<feature type="region of interest" description="Disordered" evidence="8">
    <location>
        <begin position="68"/>
        <end position="87"/>
    </location>
</feature>
<dbReference type="EMBL" id="CM008963">
    <property type="protein sequence ID" value="PNW87605.1"/>
    <property type="molecule type" value="Genomic_DNA"/>
</dbReference>
<name>A0A2K3E484_CHLRE</name>
<dbReference type="PANTHER" id="PTHR12596:SF2">
    <property type="entry name" value="EXPORTIN-7 ISOFORM X1"/>
    <property type="match status" value="1"/>
</dbReference>
<accession>A0A2K3E484</accession>
<organism evidence="9 10">
    <name type="scientific">Chlamydomonas reinhardtii</name>
    <name type="common">Chlamydomonas smithii</name>
    <dbReference type="NCBI Taxonomy" id="3055"/>
    <lineage>
        <taxon>Eukaryota</taxon>
        <taxon>Viridiplantae</taxon>
        <taxon>Chlorophyta</taxon>
        <taxon>core chlorophytes</taxon>
        <taxon>Chlorophyceae</taxon>
        <taxon>CS clade</taxon>
        <taxon>Chlamydomonadales</taxon>
        <taxon>Chlamydomonadaceae</taxon>
        <taxon>Chlamydomonas</taxon>
    </lineage>
</organism>
<keyword evidence="5" id="KW-0963">Cytoplasm</keyword>
<dbReference type="GO" id="GO:0015031">
    <property type="term" value="P:protein transport"/>
    <property type="evidence" value="ECO:0007669"/>
    <property type="project" value="UniProtKB-KW"/>
</dbReference>
<keyword evidence="7" id="KW-0539">Nucleus</keyword>
<evidence type="ECO:0000313" key="10">
    <source>
        <dbReference type="Proteomes" id="UP000006906"/>
    </source>
</evidence>
<gene>
    <name evidence="9" type="ORF">CHLRE_02g141506v5</name>
</gene>
<dbReference type="Proteomes" id="UP000006906">
    <property type="component" value="Chromosome 2"/>
</dbReference>
<proteinExistence type="inferred from homology"/>
<dbReference type="Gramene" id="PNW87605">
    <property type="protein sequence ID" value="PNW87605"/>
    <property type="gene ID" value="CHLRE_02g141506v5"/>
</dbReference>
<keyword evidence="6" id="KW-0653">Protein transport</keyword>
<keyword evidence="4" id="KW-0813">Transport</keyword>
<comment type="subcellular location">
    <subcellularLocation>
        <location evidence="2">Cytoplasm</location>
    </subcellularLocation>
    <subcellularLocation>
        <location evidence="1">Nucleus</location>
    </subcellularLocation>
</comment>
<dbReference type="GeneID" id="5719988"/>
<feature type="compositionally biased region" description="Gly residues" evidence="8">
    <location>
        <begin position="72"/>
        <end position="87"/>
    </location>
</feature>